<reference evidence="1 2" key="1">
    <citation type="submission" date="2017-11" db="EMBL/GenBank/DDBJ databases">
        <title>Genome sequence of Pantoea cypripedii NE1.</title>
        <authorList>
            <person name="Nascimento F.X."/>
        </authorList>
    </citation>
    <scope>NUCLEOTIDE SEQUENCE [LARGE SCALE GENOMIC DNA]</scope>
    <source>
        <strain evidence="1 2">NE1</strain>
        <plasmid evidence="2">pne1b</plasmid>
    </source>
</reference>
<gene>
    <name evidence="1" type="ORF">CUN67_28825</name>
</gene>
<evidence type="ECO:0000313" key="2">
    <source>
        <dbReference type="Proteomes" id="UP000502005"/>
    </source>
</evidence>
<dbReference type="InterPro" id="IPR005501">
    <property type="entry name" value="LamB/YcsF/PxpA-like"/>
</dbReference>
<dbReference type="Pfam" id="PF03746">
    <property type="entry name" value="LamB_YcsF"/>
    <property type="match status" value="1"/>
</dbReference>
<dbReference type="PANTHER" id="PTHR30292:SF0">
    <property type="entry name" value="5-OXOPROLINASE SUBUNIT A"/>
    <property type="match status" value="1"/>
</dbReference>
<dbReference type="Proteomes" id="UP000502005">
    <property type="component" value="Plasmid pNE1B"/>
</dbReference>
<dbReference type="AlphaFoldDB" id="A0A6B9G744"/>
<dbReference type="PANTHER" id="PTHR30292">
    <property type="entry name" value="UNCHARACTERIZED PROTEIN YBGL-RELATED"/>
    <property type="match status" value="1"/>
</dbReference>
<organism evidence="1 2">
    <name type="scientific">Pantoea cypripedii</name>
    <name type="common">Pectobacterium cypripedii</name>
    <name type="synonym">Erwinia cypripedii</name>
    <dbReference type="NCBI Taxonomy" id="55209"/>
    <lineage>
        <taxon>Bacteria</taxon>
        <taxon>Pseudomonadati</taxon>
        <taxon>Pseudomonadota</taxon>
        <taxon>Gammaproteobacteria</taxon>
        <taxon>Enterobacterales</taxon>
        <taxon>Erwiniaceae</taxon>
        <taxon>Pantoea</taxon>
    </lineage>
</organism>
<dbReference type="InterPro" id="IPR011330">
    <property type="entry name" value="Glyco_hydro/deAcase_b/a-brl"/>
</dbReference>
<dbReference type="EMBL" id="CP024770">
    <property type="protein sequence ID" value="QGY32938.1"/>
    <property type="molecule type" value="Genomic_DNA"/>
</dbReference>
<dbReference type="NCBIfam" id="NF003814">
    <property type="entry name" value="PRK05406.1-3"/>
    <property type="match status" value="1"/>
</dbReference>
<protein>
    <submittedName>
        <fullName evidence="1">Lactam utilization protein LamB</fullName>
    </submittedName>
</protein>
<dbReference type="GO" id="GO:0005975">
    <property type="term" value="P:carbohydrate metabolic process"/>
    <property type="evidence" value="ECO:0007669"/>
    <property type="project" value="InterPro"/>
</dbReference>
<keyword evidence="1" id="KW-0614">Plasmid</keyword>
<dbReference type="SUPFAM" id="SSF88713">
    <property type="entry name" value="Glycoside hydrolase/deacetylase"/>
    <property type="match status" value="1"/>
</dbReference>
<sequence>MGEAFGIYRLGNDEDVMPFVTHANIACGFHASDPSVMWETVKIAKKYGLKIGAHPGLADKEGFGRREIKLSRREVAALILYQTGALKSFLDTEGVPLSHIKPHGALMGMAMRDNHIAEGVADAVLALGVPIIACAFSEMTRVFDARGVEYSCEFYADLDYDDEGRQIIALTHDPVEPAVSAARVLQALKTGTAKSVNGKTVRVAADTVCVHSDTPNAIAIAKAVHTAMNEHIHARGVR</sequence>
<accession>A0A6B9G744</accession>
<proteinExistence type="predicted"/>
<dbReference type="Gene3D" id="3.20.20.370">
    <property type="entry name" value="Glycoside hydrolase/deacetylase"/>
    <property type="match status" value="1"/>
</dbReference>
<geneLocation type="plasmid" evidence="2">
    <name>pne1b</name>
</geneLocation>
<name>A0A6B9G744_PANCY</name>
<evidence type="ECO:0000313" key="1">
    <source>
        <dbReference type="EMBL" id="QGY32938.1"/>
    </source>
</evidence>